<dbReference type="KEGG" id="cja:CJA_0449"/>
<proteinExistence type="predicted"/>
<name>B3PIA9_CELJU</name>
<organism evidence="1 2">
    <name type="scientific">Cellvibrio japonicus (strain Ueda107)</name>
    <name type="common">Pseudomonas fluorescens subsp. cellulosa</name>
    <dbReference type="NCBI Taxonomy" id="498211"/>
    <lineage>
        <taxon>Bacteria</taxon>
        <taxon>Pseudomonadati</taxon>
        <taxon>Pseudomonadota</taxon>
        <taxon>Gammaproteobacteria</taxon>
        <taxon>Cellvibrionales</taxon>
        <taxon>Cellvibrionaceae</taxon>
        <taxon>Cellvibrio</taxon>
    </lineage>
</organism>
<dbReference type="EMBL" id="CP000934">
    <property type="protein sequence ID" value="ACE84193.1"/>
    <property type="molecule type" value="Genomic_DNA"/>
</dbReference>
<dbReference type="AlphaFoldDB" id="B3PIA9"/>
<evidence type="ECO:0000313" key="2">
    <source>
        <dbReference type="Proteomes" id="UP000001036"/>
    </source>
</evidence>
<keyword evidence="2" id="KW-1185">Reference proteome</keyword>
<dbReference type="Proteomes" id="UP000001036">
    <property type="component" value="Chromosome"/>
</dbReference>
<accession>B3PIA9</accession>
<gene>
    <name evidence="1" type="ordered locus">CJA_0449</name>
</gene>
<evidence type="ECO:0000313" key="1">
    <source>
        <dbReference type="EMBL" id="ACE84193.1"/>
    </source>
</evidence>
<sequence>MPPPLTNHPSIPAAKPRLRSADGWLFSEEETLLATELLSEDSSLDDDDDSTLEELGSCSELETLDTTELTVLEDDASEETDELTLLLDTTEDDELLERLLSPSLPPQALNTTDTAKIKERFFNMLLAPVRREITCCHKPG</sequence>
<reference evidence="1 2" key="1">
    <citation type="journal article" date="2008" name="J. Bacteriol.">
        <title>Insights into plant cell wall degradation from the genome sequence of the soil bacterium Cellvibrio japonicus.</title>
        <authorList>
            <person name="Deboy R.T."/>
            <person name="Mongodin E.F."/>
            <person name="Fouts D.E."/>
            <person name="Tailford L.E."/>
            <person name="Khouri H."/>
            <person name="Emerson J.B."/>
            <person name="Mohamoud Y."/>
            <person name="Watkins K."/>
            <person name="Henrissat B."/>
            <person name="Gilbert H.J."/>
            <person name="Nelson K.E."/>
        </authorList>
    </citation>
    <scope>NUCLEOTIDE SEQUENCE [LARGE SCALE GENOMIC DNA]</scope>
    <source>
        <strain evidence="1 2">Ueda107</strain>
    </source>
</reference>
<dbReference type="HOGENOM" id="CLU_1831541_0_0_6"/>
<protein>
    <submittedName>
        <fullName evidence="1">Uncharacterized protein</fullName>
    </submittedName>
</protein>